<sequence>MFSQEYQGEIPNNGHFLSWTLSNSADVCPWHFRFYKESDKIVEDISMAGLYTITNEYALGTILHPGKFLIMIE</sequence>
<reference evidence="1" key="1">
    <citation type="journal article" date="2014" name="Genome Biol. Evol.">
        <title>Pangenome evidence for extensive interdomain horizontal transfer affecting lineage core and shell genes in uncultured planktonic thaumarchaeota and euryarchaeota.</title>
        <authorList>
            <person name="Deschamps P."/>
            <person name="Zivanovic Y."/>
            <person name="Moreira D."/>
            <person name="Rodriguez-Valera F."/>
            <person name="Lopez-Garcia P."/>
        </authorList>
    </citation>
    <scope>NUCLEOTIDE SEQUENCE</scope>
</reference>
<accession>A0A075G9W1</accession>
<proteinExistence type="predicted"/>
<dbReference type="AlphaFoldDB" id="A0A075G9W1"/>
<name>A0A075G9W1_9ARCH</name>
<dbReference type="EMBL" id="KF900536">
    <property type="protein sequence ID" value="AIE98467.1"/>
    <property type="molecule type" value="Genomic_DNA"/>
</dbReference>
<organism evidence="1">
    <name type="scientific">uncultured marine thaumarchaeote KM3_05_H05</name>
    <dbReference type="NCBI Taxonomy" id="1455972"/>
    <lineage>
        <taxon>Archaea</taxon>
        <taxon>Nitrososphaerota</taxon>
        <taxon>environmental samples</taxon>
    </lineage>
</organism>
<protein>
    <submittedName>
        <fullName evidence="1">Uncharacterized protein</fullName>
    </submittedName>
</protein>
<evidence type="ECO:0000313" key="1">
    <source>
        <dbReference type="EMBL" id="AIE98467.1"/>
    </source>
</evidence>